<name>A0AAW1THG4_9CHLO</name>
<keyword evidence="1 6" id="KW-0547">Nucleotide-binding</keyword>
<feature type="compositionally biased region" description="Low complexity" evidence="8">
    <location>
        <begin position="104"/>
        <end position="121"/>
    </location>
</feature>
<comment type="function">
    <text evidence="7">RNA helicase.</text>
</comment>
<dbReference type="EMBL" id="JALJOV010000068">
    <property type="protein sequence ID" value="KAK9867719.1"/>
    <property type="molecule type" value="Genomic_DNA"/>
</dbReference>
<dbReference type="Gene3D" id="3.40.50.300">
    <property type="entry name" value="P-loop containing nucleotide triphosphate hydrolases"/>
    <property type="match status" value="2"/>
</dbReference>
<dbReference type="GO" id="GO:0003724">
    <property type="term" value="F:RNA helicase activity"/>
    <property type="evidence" value="ECO:0007669"/>
    <property type="project" value="UniProtKB-EC"/>
</dbReference>
<evidence type="ECO:0000256" key="8">
    <source>
        <dbReference type="SAM" id="MobiDB-lite"/>
    </source>
</evidence>
<feature type="compositionally biased region" description="Polar residues" evidence="8">
    <location>
        <begin position="51"/>
        <end position="60"/>
    </location>
</feature>
<feature type="compositionally biased region" description="Basic residues" evidence="8">
    <location>
        <begin position="62"/>
        <end position="71"/>
    </location>
</feature>
<dbReference type="GO" id="GO:0003723">
    <property type="term" value="F:RNA binding"/>
    <property type="evidence" value="ECO:0007669"/>
    <property type="project" value="UniProtKB-UniRule"/>
</dbReference>
<evidence type="ECO:0000256" key="1">
    <source>
        <dbReference type="ARBA" id="ARBA00022741"/>
    </source>
</evidence>
<feature type="compositionally biased region" description="Low complexity" evidence="8">
    <location>
        <begin position="136"/>
        <end position="149"/>
    </location>
</feature>
<evidence type="ECO:0000256" key="2">
    <source>
        <dbReference type="ARBA" id="ARBA00022801"/>
    </source>
</evidence>
<feature type="region of interest" description="Disordered" evidence="8">
    <location>
        <begin position="43"/>
        <end position="158"/>
    </location>
</feature>
<dbReference type="InterPro" id="IPR001650">
    <property type="entry name" value="Helicase_C-like"/>
</dbReference>
<keyword evidence="3 6" id="KW-0347">Helicase</keyword>
<keyword evidence="5 7" id="KW-0694">RNA-binding</keyword>
<feature type="domain" description="Helicase ATP-binding" evidence="9">
    <location>
        <begin position="194"/>
        <end position="376"/>
    </location>
</feature>
<feature type="region of interest" description="Disordered" evidence="8">
    <location>
        <begin position="630"/>
        <end position="670"/>
    </location>
</feature>
<dbReference type="SMART" id="SM00487">
    <property type="entry name" value="DEXDc"/>
    <property type="match status" value="1"/>
</dbReference>
<dbReference type="PROSITE" id="PS51194">
    <property type="entry name" value="HELICASE_CTER"/>
    <property type="match status" value="1"/>
</dbReference>
<keyword evidence="12" id="KW-1185">Reference proteome</keyword>
<reference evidence="11 12" key="1">
    <citation type="journal article" date="2024" name="Nat. Commun.">
        <title>Phylogenomics reveals the evolutionary origins of lichenization in chlorophyte algae.</title>
        <authorList>
            <person name="Puginier C."/>
            <person name="Libourel C."/>
            <person name="Otte J."/>
            <person name="Skaloud P."/>
            <person name="Haon M."/>
            <person name="Grisel S."/>
            <person name="Petersen M."/>
            <person name="Berrin J.G."/>
            <person name="Delaux P.M."/>
            <person name="Dal Grande F."/>
            <person name="Keller J."/>
        </authorList>
    </citation>
    <scope>NUCLEOTIDE SEQUENCE [LARGE SCALE GENOMIC DNA]</scope>
    <source>
        <strain evidence="11 12">SAG 2523</strain>
    </source>
</reference>
<dbReference type="InterPro" id="IPR027417">
    <property type="entry name" value="P-loop_NTPase"/>
</dbReference>
<dbReference type="GO" id="GO:0016787">
    <property type="term" value="F:hydrolase activity"/>
    <property type="evidence" value="ECO:0007669"/>
    <property type="project" value="UniProtKB-KW"/>
</dbReference>
<feature type="compositionally biased region" description="Basic and acidic residues" evidence="8">
    <location>
        <begin position="124"/>
        <end position="133"/>
    </location>
</feature>
<dbReference type="PROSITE" id="PS51192">
    <property type="entry name" value="HELICASE_ATP_BIND_1"/>
    <property type="match status" value="1"/>
</dbReference>
<keyword evidence="4 6" id="KW-0067">ATP-binding</keyword>
<dbReference type="PROSITE" id="PS00039">
    <property type="entry name" value="DEAD_ATP_HELICASE"/>
    <property type="match status" value="1"/>
</dbReference>
<accession>A0AAW1THG4</accession>
<evidence type="ECO:0000259" key="9">
    <source>
        <dbReference type="PROSITE" id="PS51192"/>
    </source>
</evidence>
<keyword evidence="2 6" id="KW-0378">Hydrolase</keyword>
<gene>
    <name evidence="11" type="ORF">WJX84_002117</name>
</gene>
<comment type="similarity">
    <text evidence="6">Belongs to the DEAD box helicase family.</text>
</comment>
<comment type="caution">
    <text evidence="11">The sequence shown here is derived from an EMBL/GenBank/DDBJ whole genome shotgun (WGS) entry which is preliminary data.</text>
</comment>
<protein>
    <recommendedName>
        <fullName evidence="7">ATP-dependent RNA helicase</fullName>
        <ecNumber evidence="7">3.6.4.13</ecNumber>
    </recommendedName>
</protein>
<dbReference type="Proteomes" id="UP001485043">
    <property type="component" value="Unassembled WGS sequence"/>
</dbReference>
<dbReference type="InterPro" id="IPR000629">
    <property type="entry name" value="RNA-helicase_DEAD-box_CS"/>
</dbReference>
<evidence type="ECO:0000256" key="5">
    <source>
        <dbReference type="ARBA" id="ARBA00022884"/>
    </source>
</evidence>
<feature type="domain" description="Helicase C-terminal" evidence="10">
    <location>
        <begin position="403"/>
        <end position="558"/>
    </location>
</feature>
<evidence type="ECO:0000259" key="10">
    <source>
        <dbReference type="PROSITE" id="PS51194"/>
    </source>
</evidence>
<evidence type="ECO:0000313" key="12">
    <source>
        <dbReference type="Proteomes" id="UP001485043"/>
    </source>
</evidence>
<dbReference type="AlphaFoldDB" id="A0AAW1THG4"/>
<evidence type="ECO:0000256" key="4">
    <source>
        <dbReference type="ARBA" id="ARBA00022840"/>
    </source>
</evidence>
<dbReference type="SMART" id="SM00490">
    <property type="entry name" value="HELICc"/>
    <property type="match status" value="1"/>
</dbReference>
<feature type="compositionally biased region" description="Gly residues" evidence="8">
    <location>
        <begin position="638"/>
        <end position="670"/>
    </location>
</feature>
<organism evidence="11 12">
    <name type="scientific">Apatococcus fuscideae</name>
    <dbReference type="NCBI Taxonomy" id="2026836"/>
    <lineage>
        <taxon>Eukaryota</taxon>
        <taxon>Viridiplantae</taxon>
        <taxon>Chlorophyta</taxon>
        <taxon>core chlorophytes</taxon>
        <taxon>Trebouxiophyceae</taxon>
        <taxon>Chlorellales</taxon>
        <taxon>Chlorellaceae</taxon>
        <taxon>Apatococcus</taxon>
    </lineage>
</organism>
<comment type="domain">
    <text evidence="7">The Q motif is unique to and characteristic of the DEAD box family of RNA helicases and controls ATP binding and hydrolysis.</text>
</comment>
<sequence>MLNLSSSTAVWGSCSQLKLVATSGARRSSVLISRAIVSYMNDGLSVPSRRGPQQQVSQGHPKQARPRQRPRRPTEGAEANGVEQHEWQGNGAPGEQFLNGGPPGRQQQRLGGPRPGRGPQQRRAHNDPIKDLGDSAAPNGGLNGAAPMAQPSSTARSHMTSTLFASMPINPLTKRALAEVMQYEACTDVQAAAIPPGLAGQDVICKARTGTGKTLAYLIPAIEQMLRAQTGAARPGRNVSTLIISPARELAMQINTEAKQLTKFSNFRCQAIMGGTSMKSEQRLLDQETPDILTATPGRLLDHLQNASLLPRLSSLKVLIFDEADRLLDMGFRPDIDKLLRMLPPKSGRQTVLFSATFPANTKELCDFALRPNPTLVDTVGEDTEQTARRVQQSFVVASLEQQMPALLTMLQQHMQLEPDYKVLVFFTTANLTALHAELFQAMQIPVLEIHSRKSQPQRVKAADAFRTARQAIMFTSDVSARGVDYPDVSLVIQVGLASDRDQYIHRVGRTARAGKNGQAALLLTDFEEGFVSRLHGLPLQRARLGDAEVRAAQQHIQKALPHVNEVTKSKAYQAWLGFYKGSMKLIRKDPPQLVEVANSYARIMGCSTIPTLEARTVGKMGLKGVPGLNIAPYDSSSGGGSSGRGGGRGGRGGGGRGGGGSRGRGQGRR</sequence>
<dbReference type="PANTHER" id="PTHR24031">
    <property type="entry name" value="RNA HELICASE"/>
    <property type="match status" value="1"/>
</dbReference>
<dbReference type="InterPro" id="IPR011545">
    <property type="entry name" value="DEAD/DEAH_box_helicase_dom"/>
</dbReference>
<dbReference type="SUPFAM" id="SSF52540">
    <property type="entry name" value="P-loop containing nucleoside triphosphate hydrolases"/>
    <property type="match status" value="1"/>
</dbReference>
<evidence type="ECO:0000256" key="3">
    <source>
        <dbReference type="ARBA" id="ARBA00022806"/>
    </source>
</evidence>
<evidence type="ECO:0000256" key="7">
    <source>
        <dbReference type="RuleBase" id="RU365068"/>
    </source>
</evidence>
<dbReference type="Pfam" id="PF00270">
    <property type="entry name" value="DEAD"/>
    <property type="match status" value="1"/>
</dbReference>
<comment type="catalytic activity">
    <reaction evidence="7">
        <text>ATP + H2O = ADP + phosphate + H(+)</text>
        <dbReference type="Rhea" id="RHEA:13065"/>
        <dbReference type="ChEBI" id="CHEBI:15377"/>
        <dbReference type="ChEBI" id="CHEBI:15378"/>
        <dbReference type="ChEBI" id="CHEBI:30616"/>
        <dbReference type="ChEBI" id="CHEBI:43474"/>
        <dbReference type="ChEBI" id="CHEBI:456216"/>
        <dbReference type="EC" id="3.6.4.13"/>
    </reaction>
</comment>
<dbReference type="Pfam" id="PF00271">
    <property type="entry name" value="Helicase_C"/>
    <property type="match status" value="1"/>
</dbReference>
<dbReference type="CDD" id="cd18787">
    <property type="entry name" value="SF2_C_DEAD"/>
    <property type="match status" value="1"/>
</dbReference>
<dbReference type="InterPro" id="IPR014001">
    <property type="entry name" value="Helicase_ATP-bd"/>
</dbReference>
<evidence type="ECO:0000313" key="11">
    <source>
        <dbReference type="EMBL" id="KAK9867719.1"/>
    </source>
</evidence>
<dbReference type="GO" id="GO:0005524">
    <property type="term" value="F:ATP binding"/>
    <property type="evidence" value="ECO:0007669"/>
    <property type="project" value="UniProtKB-UniRule"/>
</dbReference>
<proteinExistence type="inferred from homology"/>
<dbReference type="EC" id="3.6.4.13" evidence="7"/>
<evidence type="ECO:0000256" key="6">
    <source>
        <dbReference type="RuleBase" id="RU000492"/>
    </source>
</evidence>